<evidence type="ECO:0000256" key="1">
    <source>
        <dbReference type="ARBA" id="ARBA00023239"/>
    </source>
</evidence>
<dbReference type="GO" id="GO:0016787">
    <property type="term" value="F:hydrolase activity"/>
    <property type="evidence" value="ECO:0007669"/>
    <property type="project" value="UniProtKB-KW"/>
</dbReference>
<dbReference type="PANTHER" id="PTHR30143">
    <property type="entry name" value="ACID HYDRATASE"/>
    <property type="match status" value="1"/>
</dbReference>
<dbReference type="Pfam" id="PF01557">
    <property type="entry name" value="FAA_hydrolase"/>
    <property type="match status" value="1"/>
</dbReference>
<dbReference type="InterPro" id="IPR036663">
    <property type="entry name" value="Fumarylacetoacetase_C_sf"/>
</dbReference>
<dbReference type="InterPro" id="IPR011234">
    <property type="entry name" value="Fumarylacetoacetase-like_C"/>
</dbReference>
<keyword evidence="1" id="KW-0456">Lyase</keyword>
<dbReference type="GO" id="GO:0008684">
    <property type="term" value="F:2-oxopent-4-enoate hydratase activity"/>
    <property type="evidence" value="ECO:0007669"/>
    <property type="project" value="TreeGrafter"/>
</dbReference>
<reference evidence="3" key="2">
    <citation type="submission" date="2021-04" db="EMBL/GenBank/DDBJ databases">
        <authorList>
            <person name="Gilroy R."/>
        </authorList>
    </citation>
    <scope>NUCLEOTIDE SEQUENCE</scope>
    <source>
        <strain evidence="3">ChiGjej1B1-98</strain>
    </source>
</reference>
<organism evidence="3 4">
    <name type="scientific">Candidatus Agrococcus pullicola</name>
    <dbReference type="NCBI Taxonomy" id="2838429"/>
    <lineage>
        <taxon>Bacteria</taxon>
        <taxon>Bacillati</taxon>
        <taxon>Actinomycetota</taxon>
        <taxon>Actinomycetes</taxon>
        <taxon>Micrococcales</taxon>
        <taxon>Microbacteriaceae</taxon>
        <taxon>Agrococcus</taxon>
    </lineage>
</organism>
<dbReference type="Proteomes" id="UP000824005">
    <property type="component" value="Unassembled WGS sequence"/>
</dbReference>
<dbReference type="SUPFAM" id="SSF56529">
    <property type="entry name" value="FAH"/>
    <property type="match status" value="1"/>
</dbReference>
<feature type="domain" description="Fumarylacetoacetase-like C-terminal" evidence="2">
    <location>
        <begin position="88"/>
        <end position="272"/>
    </location>
</feature>
<evidence type="ECO:0000313" key="4">
    <source>
        <dbReference type="Proteomes" id="UP000824005"/>
    </source>
</evidence>
<sequence length="274" mass="29384">MADFKSSVPKTGRVLTDEQTVQIADELAEATASRSTIPLVSPRFPGMTVEDSYAIQGLWRQRREDAGGRVVGFKIGLTSHAMQEATGIDEPDYGVIFADQLIRSGENVEHARWSNVRVEVELAFILKDRLEGTNVTAEDVLAATEVVVPALEILDSHIELSGRTIVDTIADNAALGAVVIGDREAAPREHDLAWIGATCAVNGEIIETGVSAGVLGHPAESAAWLANRFGRHGQAIEAGSLLLAGSFTRPVWVSPGDTVRAEYQHFGAVEVTFE</sequence>
<dbReference type="EMBL" id="DXDC01000051">
    <property type="protein sequence ID" value="HIY65010.1"/>
    <property type="molecule type" value="Genomic_DNA"/>
</dbReference>
<dbReference type="AlphaFoldDB" id="A0A9D1YU03"/>
<accession>A0A9D1YU03</accession>
<keyword evidence="3" id="KW-0378">Hydrolase</keyword>
<reference evidence="3" key="1">
    <citation type="journal article" date="2021" name="PeerJ">
        <title>Extensive microbial diversity within the chicken gut microbiome revealed by metagenomics and culture.</title>
        <authorList>
            <person name="Gilroy R."/>
            <person name="Ravi A."/>
            <person name="Getino M."/>
            <person name="Pursley I."/>
            <person name="Horton D.L."/>
            <person name="Alikhan N.F."/>
            <person name="Baker D."/>
            <person name="Gharbi K."/>
            <person name="Hall N."/>
            <person name="Watson M."/>
            <person name="Adriaenssens E.M."/>
            <person name="Foster-Nyarko E."/>
            <person name="Jarju S."/>
            <person name="Secka A."/>
            <person name="Antonio M."/>
            <person name="Oren A."/>
            <person name="Chaudhuri R.R."/>
            <person name="La Ragione R."/>
            <person name="Hildebrand F."/>
            <person name="Pallen M.J."/>
        </authorList>
    </citation>
    <scope>NUCLEOTIDE SEQUENCE</scope>
    <source>
        <strain evidence="3">ChiGjej1B1-98</strain>
    </source>
</reference>
<gene>
    <name evidence="3" type="ORF">H9830_01875</name>
</gene>
<protein>
    <submittedName>
        <fullName evidence="3">Fumarylacetoacetate hydrolase family protein</fullName>
    </submittedName>
</protein>
<comment type="caution">
    <text evidence="3">The sequence shown here is derived from an EMBL/GenBank/DDBJ whole genome shotgun (WGS) entry which is preliminary data.</text>
</comment>
<evidence type="ECO:0000259" key="2">
    <source>
        <dbReference type="Pfam" id="PF01557"/>
    </source>
</evidence>
<dbReference type="Gene3D" id="3.90.850.10">
    <property type="entry name" value="Fumarylacetoacetase-like, C-terminal domain"/>
    <property type="match status" value="1"/>
</dbReference>
<name>A0A9D1YU03_9MICO</name>
<evidence type="ECO:0000313" key="3">
    <source>
        <dbReference type="EMBL" id="HIY65010.1"/>
    </source>
</evidence>
<proteinExistence type="predicted"/>
<dbReference type="InterPro" id="IPR050772">
    <property type="entry name" value="Hydratase-Decarb/MhpD_sf"/>
</dbReference>
<dbReference type="GO" id="GO:0005737">
    <property type="term" value="C:cytoplasm"/>
    <property type="evidence" value="ECO:0007669"/>
    <property type="project" value="TreeGrafter"/>
</dbReference>
<dbReference type="PANTHER" id="PTHR30143:SF0">
    <property type="entry name" value="2-KETO-4-PENTENOATE HYDRATASE"/>
    <property type="match status" value="1"/>
</dbReference>